<dbReference type="GO" id="GO:0010181">
    <property type="term" value="F:FMN binding"/>
    <property type="evidence" value="ECO:0007669"/>
    <property type="project" value="InterPro"/>
</dbReference>
<keyword evidence="3" id="KW-1185">Reference proteome</keyword>
<dbReference type="GO" id="GO:0009055">
    <property type="term" value="F:electron transfer activity"/>
    <property type="evidence" value="ECO:0007669"/>
    <property type="project" value="InterPro"/>
</dbReference>
<name>A5G1B4_ACICJ</name>
<proteinExistence type="predicted"/>
<evidence type="ECO:0000256" key="1">
    <source>
        <dbReference type="ARBA" id="ARBA00001917"/>
    </source>
</evidence>
<dbReference type="AlphaFoldDB" id="A5G1B4"/>
<gene>
    <name evidence="2" type="ordered locus">Acry_2453</name>
</gene>
<dbReference type="EMBL" id="CP000697">
    <property type="protein sequence ID" value="ABQ31646.1"/>
    <property type="molecule type" value="Genomic_DNA"/>
</dbReference>
<organism evidence="2 3">
    <name type="scientific">Acidiphilium cryptum (strain JF-5)</name>
    <dbReference type="NCBI Taxonomy" id="349163"/>
    <lineage>
        <taxon>Bacteria</taxon>
        <taxon>Pseudomonadati</taxon>
        <taxon>Pseudomonadota</taxon>
        <taxon>Alphaproteobacteria</taxon>
        <taxon>Acetobacterales</taxon>
        <taxon>Acidocellaceae</taxon>
        <taxon>Acidiphilium</taxon>
    </lineage>
</organism>
<dbReference type="InterPro" id="IPR001226">
    <property type="entry name" value="Flavodoxin_CS"/>
</dbReference>
<evidence type="ECO:0008006" key="4">
    <source>
        <dbReference type="Google" id="ProtNLM"/>
    </source>
</evidence>
<reference evidence="2 3" key="1">
    <citation type="submission" date="2007-05" db="EMBL/GenBank/DDBJ databases">
        <title>Complete sequence of chromosome of Acidiphilium cryptum JF-5.</title>
        <authorList>
            <consortium name="US DOE Joint Genome Institute"/>
            <person name="Copeland A."/>
            <person name="Lucas S."/>
            <person name="Lapidus A."/>
            <person name="Barry K."/>
            <person name="Detter J.C."/>
            <person name="Glavina del Rio T."/>
            <person name="Hammon N."/>
            <person name="Israni S."/>
            <person name="Dalin E."/>
            <person name="Tice H."/>
            <person name="Pitluck S."/>
            <person name="Sims D."/>
            <person name="Brettin T."/>
            <person name="Bruce D."/>
            <person name="Han C."/>
            <person name="Schmutz J."/>
            <person name="Larimer F."/>
            <person name="Land M."/>
            <person name="Hauser L."/>
            <person name="Kyrpides N."/>
            <person name="Kim E."/>
            <person name="Magnuson T."/>
            <person name="Richardson P."/>
        </authorList>
    </citation>
    <scope>NUCLEOTIDE SEQUENCE [LARGE SCALE GENOMIC DNA]</scope>
    <source>
        <strain evidence="2 3">JF-5</strain>
    </source>
</reference>
<dbReference type="Proteomes" id="UP000000245">
    <property type="component" value="Chromosome"/>
</dbReference>
<dbReference type="HOGENOM" id="CLU_068890_3_1_5"/>
<accession>A5G1B4</accession>
<dbReference type="PROSITE" id="PS00201">
    <property type="entry name" value="FLAVODOXIN"/>
    <property type="match status" value="1"/>
</dbReference>
<dbReference type="InterPro" id="IPR029039">
    <property type="entry name" value="Flavoprotein-like_sf"/>
</dbReference>
<dbReference type="RefSeq" id="WP_012040073.1">
    <property type="nucleotide sequence ID" value="NC_009484.1"/>
</dbReference>
<dbReference type="SUPFAM" id="SSF52218">
    <property type="entry name" value="Flavoproteins"/>
    <property type="match status" value="1"/>
</dbReference>
<evidence type="ECO:0000313" key="3">
    <source>
        <dbReference type="Proteomes" id="UP000000245"/>
    </source>
</evidence>
<sequence length="163" mass="17658">MRTLVVYYSRTGTTERIARMLAAEFGADMERIRCPGCGPGGRGLLRTILIALGLIEPPISSAAYDPATYDLVLVGTPVWAWSAAAPVRLWLRREARNLPEYAIFATAGGSSFRRAFAAIETLAGKPPRATLGLSAEAICSGRDHLATLRFSEALRPAHQRLFA</sequence>
<dbReference type="KEGG" id="acr:Acry_2453"/>
<dbReference type="eggNOG" id="COG0716">
    <property type="taxonomic scope" value="Bacteria"/>
</dbReference>
<protein>
    <recommendedName>
        <fullName evidence="4">Flavodoxin-like domain-containing protein</fullName>
    </recommendedName>
</protein>
<dbReference type="PANTHER" id="PTHR39201">
    <property type="entry name" value="EXPORTED PROTEIN-RELATED"/>
    <property type="match status" value="1"/>
</dbReference>
<dbReference type="Gene3D" id="3.40.50.360">
    <property type="match status" value="1"/>
</dbReference>
<evidence type="ECO:0000313" key="2">
    <source>
        <dbReference type="EMBL" id="ABQ31646.1"/>
    </source>
</evidence>
<dbReference type="PANTHER" id="PTHR39201:SF1">
    <property type="entry name" value="FLAVODOXIN-LIKE DOMAIN-CONTAINING PROTEIN"/>
    <property type="match status" value="1"/>
</dbReference>
<comment type="cofactor">
    <cofactor evidence="1">
        <name>FMN</name>
        <dbReference type="ChEBI" id="CHEBI:58210"/>
    </cofactor>
</comment>